<dbReference type="EMBL" id="KV417482">
    <property type="protein sequence ID" value="KZP33628.1"/>
    <property type="molecule type" value="Genomic_DNA"/>
</dbReference>
<organism evidence="1 2">
    <name type="scientific">Athelia psychrophila</name>
    <dbReference type="NCBI Taxonomy" id="1759441"/>
    <lineage>
        <taxon>Eukaryota</taxon>
        <taxon>Fungi</taxon>
        <taxon>Dikarya</taxon>
        <taxon>Basidiomycota</taxon>
        <taxon>Agaricomycotina</taxon>
        <taxon>Agaricomycetes</taxon>
        <taxon>Agaricomycetidae</taxon>
        <taxon>Atheliales</taxon>
        <taxon>Atheliaceae</taxon>
        <taxon>Athelia</taxon>
    </lineage>
</organism>
<gene>
    <name evidence="1" type="ORF">FIBSPDRAFT_881787</name>
</gene>
<evidence type="ECO:0000313" key="1">
    <source>
        <dbReference type="EMBL" id="KZP33628.1"/>
    </source>
</evidence>
<accession>A0A166WCV7</accession>
<dbReference type="OrthoDB" id="3268827at2759"/>
<reference evidence="1 2" key="1">
    <citation type="journal article" date="2016" name="Mol. Biol. Evol.">
        <title>Comparative Genomics of Early-Diverging Mushroom-Forming Fungi Provides Insights into the Origins of Lignocellulose Decay Capabilities.</title>
        <authorList>
            <person name="Nagy L.G."/>
            <person name="Riley R."/>
            <person name="Tritt A."/>
            <person name="Adam C."/>
            <person name="Daum C."/>
            <person name="Floudas D."/>
            <person name="Sun H."/>
            <person name="Yadav J.S."/>
            <person name="Pangilinan J."/>
            <person name="Larsson K.H."/>
            <person name="Matsuura K."/>
            <person name="Barry K."/>
            <person name="Labutti K."/>
            <person name="Kuo R."/>
            <person name="Ohm R.A."/>
            <person name="Bhattacharya S.S."/>
            <person name="Shirouzu T."/>
            <person name="Yoshinaga Y."/>
            <person name="Martin F.M."/>
            <person name="Grigoriev I.V."/>
            <person name="Hibbett D.S."/>
        </authorList>
    </citation>
    <scope>NUCLEOTIDE SEQUENCE [LARGE SCALE GENOMIC DNA]</scope>
    <source>
        <strain evidence="1 2">CBS 109695</strain>
    </source>
</reference>
<dbReference type="AlphaFoldDB" id="A0A166WCV7"/>
<dbReference type="Proteomes" id="UP000076532">
    <property type="component" value="Unassembled WGS sequence"/>
</dbReference>
<evidence type="ECO:0000313" key="2">
    <source>
        <dbReference type="Proteomes" id="UP000076532"/>
    </source>
</evidence>
<name>A0A166WCV7_9AGAM</name>
<protein>
    <submittedName>
        <fullName evidence="1">Uncharacterized protein</fullName>
    </submittedName>
</protein>
<proteinExistence type="predicted"/>
<sequence length="279" mass="30878">MATRHPCLQEEEEQAEDILGEVLDVLQEDDWEDEDLEGRPIPDVALEAAENQLRMGATEPLPLLPPMPPLPVPLARPPGWVACLAPLFPPTARGVPPHKWAENMPDPFLDHDPPEMAAPMSIEDVHLSPAVFLVYLMVSWLHLQFHLPFRACNTVLLVFTQVVCSLGVALGGPAPLSTLTSAMSKLELEPSFSALPSLESQLRGVLAVPGMEEEMNKWHAAPRQAGKYNNIFDGDICKNLKAHDGDKFFRNELGDEDGPDGELRIGVTLGVDWYCCRYY</sequence>
<keyword evidence="2" id="KW-1185">Reference proteome</keyword>